<dbReference type="OrthoDB" id="5101182at2759"/>
<evidence type="ECO:0000313" key="2">
    <source>
        <dbReference type="Proteomes" id="UP000736672"/>
    </source>
</evidence>
<name>A0A9P9KYT2_FUSSL</name>
<gene>
    <name evidence="1" type="ORF">B0J15DRAFT_575951</name>
</gene>
<reference evidence="1" key="1">
    <citation type="journal article" date="2021" name="Nat. Commun.">
        <title>Genetic determinants of endophytism in the Arabidopsis root mycobiome.</title>
        <authorList>
            <person name="Mesny F."/>
            <person name="Miyauchi S."/>
            <person name="Thiergart T."/>
            <person name="Pickel B."/>
            <person name="Atanasova L."/>
            <person name="Karlsson M."/>
            <person name="Huettel B."/>
            <person name="Barry K.W."/>
            <person name="Haridas S."/>
            <person name="Chen C."/>
            <person name="Bauer D."/>
            <person name="Andreopoulos W."/>
            <person name="Pangilinan J."/>
            <person name="LaButti K."/>
            <person name="Riley R."/>
            <person name="Lipzen A."/>
            <person name="Clum A."/>
            <person name="Drula E."/>
            <person name="Henrissat B."/>
            <person name="Kohler A."/>
            <person name="Grigoriev I.V."/>
            <person name="Martin F.M."/>
            <person name="Hacquard S."/>
        </authorList>
    </citation>
    <scope>NUCLEOTIDE SEQUENCE</scope>
    <source>
        <strain evidence="1">FSSC 5 MPI-SDFR-AT-0091</strain>
    </source>
</reference>
<accession>A0A9P9KYT2</accession>
<evidence type="ECO:0000313" key="1">
    <source>
        <dbReference type="EMBL" id="KAH7271049.1"/>
    </source>
</evidence>
<sequence>MSPQTSSSAAMPDVVEILGNGRPTLPPRKLPGTNAQVGVLLANHPEPVDQAEKPTQQSAARLAGAPALLDVMLWPEFETVYGEGRWEEPIWEETLWGGDMSSPPSWAFLWRDQEGHPLKQRFVRFADGVTKKDAMVQAIAEYDRNETARVNTYNRELIINAARRRICKWAKDGTEAPPRVDEEDRLAESDFERLNLAIDCVKETAELLRDIAAGLDAPSPRPLSS</sequence>
<organism evidence="1 2">
    <name type="scientific">Fusarium solani</name>
    <name type="common">Filamentous fungus</name>
    <dbReference type="NCBI Taxonomy" id="169388"/>
    <lineage>
        <taxon>Eukaryota</taxon>
        <taxon>Fungi</taxon>
        <taxon>Dikarya</taxon>
        <taxon>Ascomycota</taxon>
        <taxon>Pezizomycotina</taxon>
        <taxon>Sordariomycetes</taxon>
        <taxon>Hypocreomycetidae</taxon>
        <taxon>Hypocreales</taxon>
        <taxon>Nectriaceae</taxon>
        <taxon>Fusarium</taxon>
        <taxon>Fusarium solani species complex</taxon>
    </lineage>
</organism>
<dbReference type="AlphaFoldDB" id="A0A9P9KYT2"/>
<keyword evidence="2" id="KW-1185">Reference proteome</keyword>
<comment type="caution">
    <text evidence="1">The sequence shown here is derived from an EMBL/GenBank/DDBJ whole genome shotgun (WGS) entry which is preliminary data.</text>
</comment>
<dbReference type="EMBL" id="JAGTJS010000004">
    <property type="protein sequence ID" value="KAH7271049.1"/>
    <property type="molecule type" value="Genomic_DNA"/>
</dbReference>
<proteinExistence type="predicted"/>
<dbReference type="Proteomes" id="UP000736672">
    <property type="component" value="Unassembled WGS sequence"/>
</dbReference>
<protein>
    <submittedName>
        <fullName evidence="1">Uncharacterized protein</fullName>
    </submittedName>
</protein>